<evidence type="ECO:0000256" key="2">
    <source>
        <dbReference type="ARBA" id="ARBA00005669"/>
    </source>
</evidence>
<evidence type="ECO:0000313" key="7">
    <source>
        <dbReference type="EMBL" id="KAJ8037529.1"/>
    </source>
</evidence>
<keyword evidence="4 6" id="KW-0732">Signal</keyword>
<name>A0A9Q1H922_HOLLE</name>
<comment type="subcellular location">
    <subcellularLocation>
        <location evidence="1">Secreted</location>
    </subcellularLocation>
</comment>
<comment type="caution">
    <text evidence="7">The sequence shown here is derived from an EMBL/GenBank/DDBJ whole genome shotgun (WGS) entry which is preliminary data.</text>
</comment>
<sequence>MMLPFNFLWKALLLWILNAVGVWGKYSQNQCDWKASGENEDPALGMVHQVYLRCTKGQVQWRHPQSAIRITFQFLDKNVDFRLCIRPTSDSMGANIYRDIPYGDILPVVLQRRPDLEYMNKVPNSELREIVTEMLQRTRPREIQCFESLEGKAVLLLEAQNNPLHLNLVTTFDYVLEPLTHNLLDLYHSYNDCRKCNATELVREFCSSDFVIKARLMSVTPDVTTSQNYIDILASHIYRQRDSIFNPARNNHYRGSIVRPLQCFTMRDHANYLITGGIALGEAKAGCMVRFQQAKRWFVEMTLAGLNDCDLKDVLEYSKRRRR</sequence>
<keyword evidence="3" id="KW-0964">Secreted</keyword>
<evidence type="ECO:0000313" key="8">
    <source>
        <dbReference type="Proteomes" id="UP001152320"/>
    </source>
</evidence>
<keyword evidence="5" id="KW-1015">Disulfide bond</keyword>
<dbReference type="PANTHER" id="PTHR28593:SF3">
    <property type="entry name" value="METEORIN-LIKE PROTEIN"/>
    <property type="match status" value="1"/>
</dbReference>
<feature type="signal peptide" evidence="6">
    <location>
        <begin position="1"/>
        <end position="24"/>
    </location>
</feature>
<proteinExistence type="inferred from homology"/>
<dbReference type="OrthoDB" id="6092325at2759"/>
<dbReference type="GO" id="GO:0005615">
    <property type="term" value="C:extracellular space"/>
    <property type="evidence" value="ECO:0007669"/>
    <property type="project" value="TreeGrafter"/>
</dbReference>
<gene>
    <name evidence="7" type="ORF">HOLleu_18363</name>
</gene>
<evidence type="ECO:0000256" key="5">
    <source>
        <dbReference type="ARBA" id="ARBA00023157"/>
    </source>
</evidence>
<reference evidence="7" key="1">
    <citation type="submission" date="2021-10" db="EMBL/GenBank/DDBJ databases">
        <title>Tropical sea cucumber genome reveals ecological adaptation and Cuvierian tubules defense mechanism.</title>
        <authorList>
            <person name="Chen T."/>
        </authorList>
    </citation>
    <scope>NUCLEOTIDE SEQUENCE</scope>
    <source>
        <strain evidence="7">Nanhai2018</strain>
        <tissue evidence="7">Muscle</tissue>
    </source>
</reference>
<dbReference type="Gene3D" id="2.40.50.120">
    <property type="match status" value="1"/>
</dbReference>
<dbReference type="InterPro" id="IPR008993">
    <property type="entry name" value="TIMP-like_OB-fold"/>
</dbReference>
<evidence type="ECO:0000256" key="4">
    <source>
        <dbReference type="ARBA" id="ARBA00022729"/>
    </source>
</evidence>
<dbReference type="Proteomes" id="UP001152320">
    <property type="component" value="Chromosome 8"/>
</dbReference>
<evidence type="ECO:0000256" key="1">
    <source>
        <dbReference type="ARBA" id="ARBA00004613"/>
    </source>
</evidence>
<protein>
    <submittedName>
        <fullName evidence="7">Meteorin-like protein</fullName>
    </submittedName>
</protein>
<dbReference type="PANTHER" id="PTHR28593">
    <property type="entry name" value="METEORIN-LIKE PROTEIN"/>
    <property type="match status" value="1"/>
</dbReference>
<keyword evidence="8" id="KW-1185">Reference proteome</keyword>
<dbReference type="InterPro" id="IPR051998">
    <property type="entry name" value="Meteorin-like"/>
</dbReference>
<comment type="similarity">
    <text evidence="2">Belongs to the meteorin family.</text>
</comment>
<organism evidence="7 8">
    <name type="scientific">Holothuria leucospilota</name>
    <name type="common">Black long sea cucumber</name>
    <name type="synonym">Mertensiothuria leucospilota</name>
    <dbReference type="NCBI Taxonomy" id="206669"/>
    <lineage>
        <taxon>Eukaryota</taxon>
        <taxon>Metazoa</taxon>
        <taxon>Echinodermata</taxon>
        <taxon>Eleutherozoa</taxon>
        <taxon>Echinozoa</taxon>
        <taxon>Holothuroidea</taxon>
        <taxon>Aspidochirotacea</taxon>
        <taxon>Aspidochirotida</taxon>
        <taxon>Holothuriidae</taxon>
        <taxon>Holothuria</taxon>
    </lineage>
</organism>
<dbReference type="AlphaFoldDB" id="A0A9Q1H922"/>
<dbReference type="EMBL" id="JAIZAY010000008">
    <property type="protein sequence ID" value="KAJ8037529.1"/>
    <property type="molecule type" value="Genomic_DNA"/>
</dbReference>
<evidence type="ECO:0000256" key="6">
    <source>
        <dbReference type="SAM" id="SignalP"/>
    </source>
</evidence>
<evidence type="ECO:0000256" key="3">
    <source>
        <dbReference type="ARBA" id="ARBA00022525"/>
    </source>
</evidence>
<accession>A0A9Q1H922</accession>
<feature type="chain" id="PRO_5040503759" evidence="6">
    <location>
        <begin position="25"/>
        <end position="323"/>
    </location>
</feature>
<dbReference type="GO" id="GO:0005179">
    <property type="term" value="F:hormone activity"/>
    <property type="evidence" value="ECO:0007669"/>
    <property type="project" value="TreeGrafter"/>
</dbReference>
<dbReference type="SUPFAM" id="SSF50242">
    <property type="entry name" value="TIMP-like"/>
    <property type="match status" value="1"/>
</dbReference>